<protein>
    <submittedName>
        <fullName evidence="2">Uncharacterized protein</fullName>
    </submittedName>
</protein>
<evidence type="ECO:0000256" key="1">
    <source>
        <dbReference type="SAM" id="MobiDB-lite"/>
    </source>
</evidence>
<gene>
    <name evidence="2" type="ORF">FB45DRAFT_865197</name>
</gene>
<feature type="compositionally biased region" description="Polar residues" evidence="1">
    <location>
        <begin position="155"/>
        <end position="164"/>
    </location>
</feature>
<keyword evidence="3" id="KW-1185">Reference proteome</keyword>
<feature type="compositionally biased region" description="Acidic residues" evidence="1">
    <location>
        <begin position="174"/>
        <end position="183"/>
    </location>
</feature>
<accession>A0AAD7BYT2</accession>
<feature type="compositionally biased region" description="Polar residues" evidence="1">
    <location>
        <begin position="8"/>
        <end position="21"/>
    </location>
</feature>
<dbReference type="AlphaFoldDB" id="A0AAD7BYT2"/>
<comment type="caution">
    <text evidence="2">The sequence shown here is derived from an EMBL/GenBank/DDBJ whole genome shotgun (WGS) entry which is preliminary data.</text>
</comment>
<evidence type="ECO:0000313" key="2">
    <source>
        <dbReference type="EMBL" id="KAJ7634449.1"/>
    </source>
</evidence>
<reference evidence="2" key="1">
    <citation type="submission" date="2023-03" db="EMBL/GenBank/DDBJ databases">
        <title>Massive genome expansion in bonnet fungi (Mycena s.s.) driven by repeated elements and novel gene families across ecological guilds.</title>
        <authorList>
            <consortium name="Lawrence Berkeley National Laboratory"/>
            <person name="Harder C.B."/>
            <person name="Miyauchi S."/>
            <person name="Viragh M."/>
            <person name="Kuo A."/>
            <person name="Thoen E."/>
            <person name="Andreopoulos B."/>
            <person name="Lu D."/>
            <person name="Skrede I."/>
            <person name="Drula E."/>
            <person name="Henrissat B."/>
            <person name="Morin E."/>
            <person name="Kohler A."/>
            <person name="Barry K."/>
            <person name="LaButti K."/>
            <person name="Morin E."/>
            <person name="Salamov A."/>
            <person name="Lipzen A."/>
            <person name="Mereny Z."/>
            <person name="Hegedus B."/>
            <person name="Baldrian P."/>
            <person name="Stursova M."/>
            <person name="Weitz H."/>
            <person name="Taylor A."/>
            <person name="Grigoriev I.V."/>
            <person name="Nagy L.G."/>
            <person name="Martin F."/>
            <person name="Kauserud H."/>
        </authorList>
    </citation>
    <scope>NUCLEOTIDE SEQUENCE</scope>
    <source>
        <strain evidence="2">9284</strain>
    </source>
</reference>
<feature type="region of interest" description="Disordered" evidence="1">
    <location>
        <begin position="146"/>
        <end position="183"/>
    </location>
</feature>
<organism evidence="2 3">
    <name type="scientific">Roridomyces roridus</name>
    <dbReference type="NCBI Taxonomy" id="1738132"/>
    <lineage>
        <taxon>Eukaryota</taxon>
        <taxon>Fungi</taxon>
        <taxon>Dikarya</taxon>
        <taxon>Basidiomycota</taxon>
        <taxon>Agaricomycotina</taxon>
        <taxon>Agaricomycetes</taxon>
        <taxon>Agaricomycetidae</taxon>
        <taxon>Agaricales</taxon>
        <taxon>Marasmiineae</taxon>
        <taxon>Mycenaceae</taxon>
        <taxon>Roridomyces</taxon>
    </lineage>
</organism>
<evidence type="ECO:0000313" key="3">
    <source>
        <dbReference type="Proteomes" id="UP001221142"/>
    </source>
</evidence>
<name>A0AAD7BYT2_9AGAR</name>
<proteinExistence type="predicted"/>
<feature type="region of interest" description="Disordered" evidence="1">
    <location>
        <begin position="1"/>
        <end position="21"/>
    </location>
</feature>
<sequence>MPVMANSAKLNNRFSPLSSPSRKINLRSVSLSPRPSRIAAQESLKHTSLLFGTELTGEPGQGFFASQVSDTQYYGQYGVDVSTMSPVAASGFSQPVDEEDYKPIKFWDWRHDDAAAWDSTELEAVEAVFSQVHDNGPNSAVVKTEIDEGNARVPVSTQEATTDVNVKPEPRDDSDSDSLDDPNEFVRLSSLEKWVVRRMRQAKEEGRAFSDWVRSLKTRAEHRRRLLDEIHSHAERGRRLLDEIHSLSANLD</sequence>
<dbReference type="EMBL" id="JARKIF010000007">
    <property type="protein sequence ID" value="KAJ7634449.1"/>
    <property type="molecule type" value="Genomic_DNA"/>
</dbReference>
<dbReference type="Proteomes" id="UP001221142">
    <property type="component" value="Unassembled WGS sequence"/>
</dbReference>